<dbReference type="InterPro" id="IPR041685">
    <property type="entry name" value="AAA_GajA/Old/RecF-like"/>
</dbReference>
<dbReference type="PANTHER" id="PTHR32114:SF2">
    <property type="entry name" value="ABC TRANSPORTER ABCH.3"/>
    <property type="match status" value="1"/>
</dbReference>
<feature type="coiled-coil region" evidence="1">
    <location>
        <begin position="504"/>
        <end position="531"/>
    </location>
</feature>
<protein>
    <submittedName>
        <fullName evidence="3">AAA family ATPase</fullName>
    </submittedName>
</protein>
<dbReference type="RefSeq" id="WP_213402447.1">
    <property type="nucleotide sequence ID" value="NZ_JAGIBS010000002.1"/>
</dbReference>
<evidence type="ECO:0000256" key="1">
    <source>
        <dbReference type="SAM" id="Coils"/>
    </source>
</evidence>
<keyword evidence="1" id="KW-0175">Coiled coil</keyword>
<dbReference type="InterPro" id="IPR027417">
    <property type="entry name" value="P-loop_NTPase"/>
</dbReference>
<organism evidence="3 4">
    <name type="scientific">Wohlfahrtiimonas chitiniclastica</name>
    <dbReference type="NCBI Taxonomy" id="400946"/>
    <lineage>
        <taxon>Bacteria</taxon>
        <taxon>Pseudomonadati</taxon>
        <taxon>Pseudomonadota</taxon>
        <taxon>Gammaproteobacteria</taxon>
        <taxon>Cardiobacteriales</taxon>
        <taxon>Ignatzschineriaceae</taxon>
        <taxon>Wohlfahrtiimonas</taxon>
    </lineage>
</organism>
<gene>
    <name evidence="3" type="ORF">J7561_07875</name>
</gene>
<evidence type="ECO:0000313" key="3">
    <source>
        <dbReference type="EMBL" id="MBS7825118.1"/>
    </source>
</evidence>
<dbReference type="PANTHER" id="PTHR32114">
    <property type="entry name" value="ABC TRANSPORTER ABCH.3"/>
    <property type="match status" value="1"/>
</dbReference>
<evidence type="ECO:0000313" key="4">
    <source>
        <dbReference type="Proteomes" id="UP000680020"/>
    </source>
</evidence>
<feature type="domain" description="Endonuclease GajA/Old nuclease/RecF-like AAA" evidence="2">
    <location>
        <begin position="1"/>
        <end position="336"/>
    </location>
</feature>
<proteinExistence type="predicted"/>
<dbReference type="EMBL" id="JAGIBU010000007">
    <property type="protein sequence ID" value="MBS7825118.1"/>
    <property type="molecule type" value="Genomic_DNA"/>
</dbReference>
<evidence type="ECO:0000259" key="2">
    <source>
        <dbReference type="Pfam" id="PF13175"/>
    </source>
</evidence>
<dbReference type="Proteomes" id="UP000680020">
    <property type="component" value="Unassembled WGS sequence"/>
</dbReference>
<dbReference type="Pfam" id="PF13175">
    <property type="entry name" value="AAA_15"/>
    <property type="match status" value="1"/>
</dbReference>
<dbReference type="AlphaFoldDB" id="A0AB35BYT5"/>
<dbReference type="SUPFAM" id="SSF52540">
    <property type="entry name" value="P-loop containing nucleoside triphosphate hydrolases"/>
    <property type="match status" value="1"/>
</dbReference>
<name>A0AB35BYT5_9GAMM</name>
<comment type="caution">
    <text evidence="3">The sequence shown here is derived from an EMBL/GenBank/DDBJ whole genome shotgun (WGS) entry which is preliminary data.</text>
</comment>
<reference evidence="3" key="1">
    <citation type="submission" date="2021-03" db="EMBL/GenBank/DDBJ databases">
        <title>Identification and antibiotic profiling of Wohlfahrtiimonas chitiniclastica, an underestimated human pathogen.</title>
        <authorList>
            <person name="Kopf A."/>
            <person name="Bunk B."/>
            <person name="Coldewey S."/>
            <person name="Gunzer F."/>
            <person name="Riedel T."/>
            <person name="Schroettner P."/>
        </authorList>
    </citation>
    <scope>NUCLEOTIDE SEQUENCE</scope>
    <source>
        <strain evidence="3">DSM 100917</strain>
    </source>
</reference>
<dbReference type="Gene3D" id="3.40.50.300">
    <property type="entry name" value="P-loop containing nucleotide triphosphate hydrolases"/>
    <property type="match status" value="2"/>
</dbReference>
<accession>A0AB35BYT5</accession>
<sequence length="719" mass="83279">MIIKKIIIENFLCYYSRNEFELSRGTNLIIGHNGSGKTKFLEALDWFFKTNEKNSINGDHLLSEKARHRASQTPNEKIHVSVTVEFVTTNQPVELTHSFTKLLTFQTDSSGKCSTNGEIQFSALYSTPQGERTKLSGNVATKQLDLLFPAANRKFCLFKGETELNVLKEAEAFKQLIDLYASSKHYEPYEESSAFFLKEMEEKISKETKKNERHRKEYEKLEIELKSIGNEIKTLQYASEKYHEDEINIAFKKAELEKFVKNSEHFNQLEIRKAKLLTEKQHIISQRETNFLQYLFDKKWILKGFSPIEESYISKIKTFEKESRQQQSLFDQALGQKKGEKKALLELINGATPLRMNVPSQSIMQEMLDEELCKFCNRPAHVGSEAYQFIQNRLQASLDKLHETDDINNPLYVYHTVSELDNYANILETHRSKTYNIEQEIQAVIEHNAAQHNKIQTIDFDLKQIDQEINNLLVETGKTDTKLTTIHKEYKEYEAALTQFRVDEKTRQERLKFLTEQYAQLEREKNKKDLTADKNDFITTREILSTLHQVMSTTKYRVYTEFIHTLQEKANHYFHKMNEGFFTGSIAITRANNGATRIELMQNGQTFISPNSSLETAMHLAVLFAINELTRQESRMSYPLVFDAPASTFDVNKRTHFYNTLQDCSEQVILLTKDFIASNGSGVSDEFKNIKCSHGYMIELHEGFSSENLSTVSTNIISL</sequence>
<feature type="coiled-coil region" evidence="1">
    <location>
        <begin position="197"/>
        <end position="238"/>
    </location>
</feature>